<protein>
    <recommendedName>
        <fullName evidence="4">Gem-associated protein 8</fullName>
    </recommendedName>
</protein>
<feature type="compositionally biased region" description="Polar residues" evidence="1">
    <location>
        <begin position="8"/>
        <end position="20"/>
    </location>
</feature>
<feature type="compositionally biased region" description="Basic residues" evidence="1">
    <location>
        <begin position="114"/>
        <end position="128"/>
    </location>
</feature>
<evidence type="ECO:0000313" key="3">
    <source>
        <dbReference type="Proteomes" id="UP001233999"/>
    </source>
</evidence>
<name>A0AAD8EEW6_DIPPU</name>
<feature type="compositionally biased region" description="Basic residues" evidence="1">
    <location>
        <begin position="21"/>
        <end position="37"/>
    </location>
</feature>
<accession>A0AAD8EEW6</accession>
<evidence type="ECO:0000313" key="2">
    <source>
        <dbReference type="EMBL" id="KAJ9587773.1"/>
    </source>
</evidence>
<feature type="region of interest" description="Disordered" evidence="1">
    <location>
        <begin position="1"/>
        <end position="38"/>
    </location>
</feature>
<dbReference type="AlphaFoldDB" id="A0AAD8EEW6"/>
<evidence type="ECO:0008006" key="4">
    <source>
        <dbReference type="Google" id="ProtNLM"/>
    </source>
</evidence>
<dbReference type="Pfam" id="PF15348">
    <property type="entry name" value="GEMIN8"/>
    <property type="match status" value="1"/>
</dbReference>
<dbReference type="GO" id="GO:0032797">
    <property type="term" value="C:SMN complex"/>
    <property type="evidence" value="ECO:0007669"/>
    <property type="project" value="InterPro"/>
</dbReference>
<proteinExistence type="predicted"/>
<evidence type="ECO:0000256" key="1">
    <source>
        <dbReference type="SAM" id="MobiDB-lite"/>
    </source>
</evidence>
<reference evidence="2" key="1">
    <citation type="journal article" date="2023" name="IScience">
        <title>Live-bearing cockroach genome reveals convergent evolutionary mechanisms linked to viviparity in insects and beyond.</title>
        <authorList>
            <person name="Fouks B."/>
            <person name="Harrison M.C."/>
            <person name="Mikhailova A.A."/>
            <person name="Marchal E."/>
            <person name="English S."/>
            <person name="Carruthers M."/>
            <person name="Jennings E.C."/>
            <person name="Chiamaka E.L."/>
            <person name="Frigard R.A."/>
            <person name="Pippel M."/>
            <person name="Attardo G.M."/>
            <person name="Benoit J.B."/>
            <person name="Bornberg-Bauer E."/>
            <person name="Tobe S.S."/>
        </authorList>
    </citation>
    <scope>NUCLEOTIDE SEQUENCE</scope>
    <source>
        <strain evidence="2">Stay&amp;Tobe</strain>
    </source>
</reference>
<feature type="region of interest" description="Disordered" evidence="1">
    <location>
        <begin position="108"/>
        <end position="156"/>
    </location>
</feature>
<feature type="region of interest" description="Disordered" evidence="1">
    <location>
        <begin position="171"/>
        <end position="191"/>
    </location>
</feature>
<dbReference type="Proteomes" id="UP001233999">
    <property type="component" value="Unassembled WGS sequence"/>
</dbReference>
<sequence length="191" mass="23409">MASKKLKNQTACQKQENQTNVHKHIRQKSKNFKKKNRGINQRMDSYFVPQPFGDASHCAWFWKNYYSALEWQERHHIAYWKSRSIALEYENNILHQYLQMYACNDGNGQNNSTRSRRMKEKHKHAHSSKRNEERERDKRKIFSVESNDEKSDENEFEFQITEEMMDFFEQSIRHKMELQKQREKEKKEKRN</sequence>
<feature type="compositionally biased region" description="Basic and acidic residues" evidence="1">
    <location>
        <begin position="129"/>
        <end position="142"/>
    </location>
</feature>
<reference evidence="2" key="2">
    <citation type="submission" date="2023-05" db="EMBL/GenBank/DDBJ databases">
        <authorList>
            <person name="Fouks B."/>
        </authorList>
    </citation>
    <scope>NUCLEOTIDE SEQUENCE</scope>
    <source>
        <strain evidence="2">Stay&amp;Tobe</strain>
        <tissue evidence="2">Testes</tissue>
    </source>
</reference>
<gene>
    <name evidence="2" type="ORF">L9F63_018799</name>
</gene>
<keyword evidence="3" id="KW-1185">Reference proteome</keyword>
<dbReference type="GO" id="GO:0000387">
    <property type="term" value="P:spliceosomal snRNP assembly"/>
    <property type="evidence" value="ECO:0007669"/>
    <property type="project" value="InterPro"/>
</dbReference>
<dbReference type="EMBL" id="JASPKZ010006064">
    <property type="protein sequence ID" value="KAJ9587773.1"/>
    <property type="molecule type" value="Genomic_DNA"/>
</dbReference>
<comment type="caution">
    <text evidence="2">The sequence shown here is derived from an EMBL/GenBank/DDBJ whole genome shotgun (WGS) entry which is preliminary data.</text>
</comment>
<organism evidence="2 3">
    <name type="scientific">Diploptera punctata</name>
    <name type="common">Pacific beetle cockroach</name>
    <dbReference type="NCBI Taxonomy" id="6984"/>
    <lineage>
        <taxon>Eukaryota</taxon>
        <taxon>Metazoa</taxon>
        <taxon>Ecdysozoa</taxon>
        <taxon>Arthropoda</taxon>
        <taxon>Hexapoda</taxon>
        <taxon>Insecta</taxon>
        <taxon>Pterygota</taxon>
        <taxon>Neoptera</taxon>
        <taxon>Polyneoptera</taxon>
        <taxon>Dictyoptera</taxon>
        <taxon>Blattodea</taxon>
        <taxon>Blaberoidea</taxon>
        <taxon>Blaberidae</taxon>
        <taxon>Diplopterinae</taxon>
        <taxon>Diploptera</taxon>
    </lineage>
</organism>
<dbReference type="InterPro" id="IPR034754">
    <property type="entry name" value="GEMIN8"/>
</dbReference>